<feature type="region of interest" description="Disordered" evidence="6">
    <location>
        <begin position="98"/>
        <end position="123"/>
    </location>
</feature>
<dbReference type="PROSITE" id="PS50157">
    <property type="entry name" value="ZINC_FINGER_C2H2_2"/>
    <property type="match status" value="2"/>
</dbReference>
<dbReference type="SMART" id="SM00355">
    <property type="entry name" value="ZnF_C2H2"/>
    <property type="match status" value="2"/>
</dbReference>
<dbReference type="PANTHER" id="PTHR14196">
    <property type="entry name" value="ODD-SKIPPED - RELATED"/>
    <property type="match status" value="1"/>
</dbReference>
<dbReference type="Pfam" id="PF00096">
    <property type="entry name" value="zf-C2H2"/>
    <property type="match status" value="2"/>
</dbReference>
<dbReference type="GO" id="GO:0000977">
    <property type="term" value="F:RNA polymerase II transcription regulatory region sequence-specific DNA binding"/>
    <property type="evidence" value="ECO:0007669"/>
    <property type="project" value="TreeGrafter"/>
</dbReference>
<evidence type="ECO:0000256" key="6">
    <source>
        <dbReference type="SAM" id="MobiDB-lite"/>
    </source>
</evidence>
<reference evidence="8" key="1">
    <citation type="submission" date="2021-05" db="EMBL/GenBank/DDBJ databases">
        <authorList>
            <person name="Alioto T."/>
            <person name="Alioto T."/>
            <person name="Gomez Garrido J."/>
        </authorList>
    </citation>
    <scope>NUCLEOTIDE SEQUENCE</scope>
</reference>
<organism evidence="8">
    <name type="scientific">Cacopsylla melanoneura</name>
    <dbReference type="NCBI Taxonomy" id="428564"/>
    <lineage>
        <taxon>Eukaryota</taxon>
        <taxon>Metazoa</taxon>
        <taxon>Ecdysozoa</taxon>
        <taxon>Arthropoda</taxon>
        <taxon>Hexapoda</taxon>
        <taxon>Insecta</taxon>
        <taxon>Pterygota</taxon>
        <taxon>Neoptera</taxon>
        <taxon>Paraneoptera</taxon>
        <taxon>Hemiptera</taxon>
        <taxon>Sternorrhyncha</taxon>
        <taxon>Psylloidea</taxon>
        <taxon>Psyllidae</taxon>
        <taxon>Psyllinae</taxon>
        <taxon>Cacopsylla</taxon>
    </lineage>
</organism>
<evidence type="ECO:0000313" key="8">
    <source>
        <dbReference type="EMBL" id="CAG6785212.1"/>
    </source>
</evidence>
<dbReference type="EMBL" id="HBUF01642348">
    <property type="protein sequence ID" value="CAG6785212.1"/>
    <property type="molecule type" value="Transcribed_RNA"/>
</dbReference>
<keyword evidence="1" id="KW-0479">Metal-binding</keyword>
<dbReference type="InterPro" id="IPR050717">
    <property type="entry name" value="C2H2-ZF_Transcription_Reg"/>
</dbReference>
<accession>A0A8D9BMC3</accession>
<dbReference type="GO" id="GO:0005634">
    <property type="term" value="C:nucleus"/>
    <property type="evidence" value="ECO:0007669"/>
    <property type="project" value="TreeGrafter"/>
</dbReference>
<sequence>MKYTGGDSDIMGMPMDTLLYTWNDEPFLSDGSNKQILIGGVMDDDEDDQKPTLEEIESMILTSHSEENNNLAELKPLPPFTGYTGHLSINGIPGHHYHTIGNNIQPRSPPEENNNNTNETTNQNAATSTTSQFYNQEPPIVSSSSQDNINDVKNELSMDDYPIHYSGGDIEDFPYPIIADTTVNNDINDSTSRESWMDLDELIEGASNQIKPNALQAYVEDFSQELNPQDSPNSLPNITISFPHHNNNNTITSNNNKVQSTNSMYSCNTMSMSLLQERLKNGPPKNEYSSTSPTSSTSTLYLAHSPQQVPHVVSTSDLVMRYQPVHSSTTRPSPELQVSFPHTTTPSKKNRNKNNRGMKQANSQQQPSSSTMLYDSNNLGKEKPVHRCTICNRGFLNKSNIKVHLRTHTGEKPFRCDVCGKAFRQKAHLIKHAQIHKRIGRD</sequence>
<feature type="compositionally biased region" description="Polar residues" evidence="6">
    <location>
        <begin position="360"/>
        <end position="378"/>
    </location>
</feature>
<dbReference type="Gene3D" id="3.30.160.60">
    <property type="entry name" value="Classic Zinc Finger"/>
    <property type="match status" value="2"/>
</dbReference>
<keyword evidence="4" id="KW-0862">Zinc</keyword>
<evidence type="ECO:0000256" key="4">
    <source>
        <dbReference type="ARBA" id="ARBA00022833"/>
    </source>
</evidence>
<dbReference type="InterPro" id="IPR013087">
    <property type="entry name" value="Znf_C2H2_type"/>
</dbReference>
<dbReference type="GO" id="GO:0000981">
    <property type="term" value="F:DNA-binding transcription factor activity, RNA polymerase II-specific"/>
    <property type="evidence" value="ECO:0007669"/>
    <property type="project" value="TreeGrafter"/>
</dbReference>
<dbReference type="AlphaFoldDB" id="A0A8D9BMC3"/>
<evidence type="ECO:0000256" key="5">
    <source>
        <dbReference type="PROSITE-ProRule" id="PRU00042"/>
    </source>
</evidence>
<keyword evidence="2" id="KW-0677">Repeat</keyword>
<dbReference type="InterPro" id="IPR036236">
    <property type="entry name" value="Znf_C2H2_sf"/>
</dbReference>
<dbReference type="SUPFAM" id="SSF57667">
    <property type="entry name" value="beta-beta-alpha zinc fingers"/>
    <property type="match status" value="1"/>
</dbReference>
<dbReference type="FunFam" id="3.30.160.60:FF:000557">
    <property type="entry name" value="zinc finger and SCAN domain-containing protein 29"/>
    <property type="match status" value="1"/>
</dbReference>
<dbReference type="GO" id="GO:0048619">
    <property type="term" value="P:embryonic hindgut morphogenesis"/>
    <property type="evidence" value="ECO:0007669"/>
    <property type="project" value="TreeGrafter"/>
</dbReference>
<feature type="domain" description="C2H2-type" evidence="7">
    <location>
        <begin position="386"/>
        <end position="413"/>
    </location>
</feature>
<evidence type="ECO:0000256" key="3">
    <source>
        <dbReference type="ARBA" id="ARBA00022771"/>
    </source>
</evidence>
<feature type="region of interest" description="Disordered" evidence="6">
    <location>
        <begin position="280"/>
        <end position="308"/>
    </location>
</feature>
<feature type="compositionally biased region" description="Low complexity" evidence="6">
    <location>
        <begin position="112"/>
        <end position="123"/>
    </location>
</feature>
<dbReference type="GO" id="GO:0009880">
    <property type="term" value="P:embryonic pattern specification"/>
    <property type="evidence" value="ECO:0007669"/>
    <property type="project" value="TreeGrafter"/>
</dbReference>
<feature type="region of interest" description="Disordered" evidence="6">
    <location>
        <begin position="324"/>
        <end position="378"/>
    </location>
</feature>
<feature type="compositionally biased region" description="Low complexity" evidence="6">
    <location>
        <begin position="289"/>
        <end position="299"/>
    </location>
</feature>
<evidence type="ECO:0000256" key="1">
    <source>
        <dbReference type="ARBA" id="ARBA00022723"/>
    </source>
</evidence>
<dbReference type="FunFam" id="3.30.160.60:FF:001499">
    <property type="entry name" value="Zinc finger protein"/>
    <property type="match status" value="1"/>
</dbReference>
<evidence type="ECO:0000256" key="2">
    <source>
        <dbReference type="ARBA" id="ARBA00022737"/>
    </source>
</evidence>
<evidence type="ECO:0000259" key="7">
    <source>
        <dbReference type="PROSITE" id="PS50157"/>
    </source>
</evidence>
<dbReference type="GO" id="GO:0008270">
    <property type="term" value="F:zinc ion binding"/>
    <property type="evidence" value="ECO:0007669"/>
    <property type="project" value="UniProtKB-KW"/>
</dbReference>
<dbReference type="PROSITE" id="PS00028">
    <property type="entry name" value="ZINC_FINGER_C2H2_1"/>
    <property type="match status" value="2"/>
</dbReference>
<protein>
    <submittedName>
        <fullName evidence="8">Zinc finger protein 32</fullName>
    </submittedName>
</protein>
<proteinExistence type="predicted"/>
<feature type="domain" description="C2H2-type" evidence="7">
    <location>
        <begin position="414"/>
        <end position="436"/>
    </location>
</feature>
<dbReference type="PANTHER" id="PTHR14196:SF10">
    <property type="entry name" value="C2H2-TYPE DOMAIN-CONTAINING PROTEIN"/>
    <property type="match status" value="1"/>
</dbReference>
<name>A0A8D9BMC3_9HEMI</name>
<keyword evidence="3 5" id="KW-0863">Zinc-finger</keyword>